<dbReference type="Proteomes" id="UP000032874">
    <property type="component" value="Unassembled WGS sequence"/>
</dbReference>
<name>A0A093RKG1_9GAMM</name>
<organism evidence="1 2">
    <name type="scientific">Pectobacterium betavasculorum</name>
    <dbReference type="NCBI Taxonomy" id="55207"/>
    <lineage>
        <taxon>Bacteria</taxon>
        <taxon>Pseudomonadati</taxon>
        <taxon>Pseudomonadota</taxon>
        <taxon>Gammaproteobacteria</taxon>
        <taxon>Enterobacterales</taxon>
        <taxon>Pectobacteriaceae</taxon>
        <taxon>Pectobacterium</taxon>
    </lineage>
</organism>
<evidence type="ECO:0000313" key="2">
    <source>
        <dbReference type="Proteomes" id="UP000032874"/>
    </source>
</evidence>
<sequence length="231" mass="26758">MQLSEYLKYKMESDRVLATHLDSMADKIKDNTIKIGDDLYSGIERATWYSSCFIEKYNSDCQQLKSENERMYLAIKQIYKRKDVIIDILIEYLKILLKDTEEREQKLIAKAILGVSVASEFATSRAVKMSVAYLLAKHIATSLNFSLSIRRNINKYSLIGLSALTFHGKVQKAAMSARHLHDVCPELYWSLYAMQVEMLYFVFEERLSPYVPRNPYDKIDITEAINGILKK</sequence>
<reference evidence="1 2" key="1">
    <citation type="submission" date="2014-08" db="EMBL/GenBank/DDBJ databases">
        <title>Genome sequences of NCPPB Pectobacterium isolates.</title>
        <authorList>
            <person name="Glover R.H."/>
            <person name="Sapp M."/>
            <person name="Elphinstone J."/>
        </authorList>
    </citation>
    <scope>NUCLEOTIDE SEQUENCE [LARGE SCALE GENOMIC DNA]</scope>
    <source>
        <strain evidence="1 2">NCPPB 2795</strain>
    </source>
</reference>
<dbReference type="STRING" id="55207.KP22_21415"/>
<comment type="caution">
    <text evidence="1">The sequence shown here is derived from an EMBL/GenBank/DDBJ whole genome shotgun (WGS) entry which is preliminary data.</text>
</comment>
<gene>
    <name evidence="1" type="ORF">KP22_21415</name>
</gene>
<dbReference type="eggNOG" id="ENOG5032U28">
    <property type="taxonomic scope" value="Bacteria"/>
</dbReference>
<protein>
    <submittedName>
        <fullName evidence="1">Uncharacterized protein</fullName>
    </submittedName>
</protein>
<dbReference type="EMBL" id="JQHM01000033">
    <property type="protein sequence ID" value="KFW98285.1"/>
    <property type="molecule type" value="Genomic_DNA"/>
</dbReference>
<accession>A0A093RKG1</accession>
<evidence type="ECO:0000313" key="1">
    <source>
        <dbReference type="EMBL" id="KFW98285.1"/>
    </source>
</evidence>
<dbReference type="AlphaFoldDB" id="A0A093RKG1"/>
<proteinExistence type="predicted"/>
<dbReference type="RefSeq" id="WP_039326236.1">
    <property type="nucleotide sequence ID" value="NZ_JQHM01000033.1"/>
</dbReference>